<dbReference type="InterPro" id="IPR003029">
    <property type="entry name" value="S1_domain"/>
</dbReference>
<accession>A0A699YRF2</accession>
<evidence type="ECO:0000259" key="1">
    <source>
        <dbReference type="PROSITE" id="PS50126"/>
    </source>
</evidence>
<keyword evidence="3" id="KW-1185">Reference proteome</keyword>
<organism evidence="2 3">
    <name type="scientific">Haematococcus lacustris</name>
    <name type="common">Green alga</name>
    <name type="synonym">Haematococcus pluvialis</name>
    <dbReference type="NCBI Taxonomy" id="44745"/>
    <lineage>
        <taxon>Eukaryota</taxon>
        <taxon>Viridiplantae</taxon>
        <taxon>Chlorophyta</taxon>
        <taxon>core chlorophytes</taxon>
        <taxon>Chlorophyceae</taxon>
        <taxon>CS clade</taxon>
        <taxon>Chlamydomonadales</taxon>
        <taxon>Haematococcaceae</taxon>
        <taxon>Haematococcus</taxon>
    </lineage>
</organism>
<dbReference type="AlphaFoldDB" id="A0A699YRF2"/>
<dbReference type="GO" id="GO:0003676">
    <property type="term" value="F:nucleic acid binding"/>
    <property type="evidence" value="ECO:0007669"/>
    <property type="project" value="InterPro"/>
</dbReference>
<dbReference type="Gene3D" id="2.40.50.140">
    <property type="entry name" value="Nucleic acid-binding proteins"/>
    <property type="match status" value="1"/>
</dbReference>
<proteinExistence type="predicted"/>
<dbReference type="EMBL" id="BLLF01000240">
    <property type="protein sequence ID" value="GFH09506.1"/>
    <property type="molecule type" value="Genomic_DNA"/>
</dbReference>
<feature type="non-terminal residue" evidence="2">
    <location>
        <position position="54"/>
    </location>
</feature>
<gene>
    <name evidence="2" type="ORF">HaLaN_04663</name>
</gene>
<name>A0A699YRF2_HAELA</name>
<sequence length="54" mass="6068">MNSRRVLQLGNVLSGSVQTIESWGVFVQLDALPKIKALLRPRHISQARQLPLCE</sequence>
<protein>
    <recommendedName>
        <fullName evidence="1">S1 motif domain-containing protein</fullName>
    </recommendedName>
</protein>
<evidence type="ECO:0000313" key="2">
    <source>
        <dbReference type="EMBL" id="GFH09506.1"/>
    </source>
</evidence>
<feature type="non-terminal residue" evidence="2">
    <location>
        <position position="1"/>
    </location>
</feature>
<comment type="caution">
    <text evidence="2">The sequence shown here is derived from an EMBL/GenBank/DDBJ whole genome shotgun (WGS) entry which is preliminary data.</text>
</comment>
<reference evidence="2 3" key="1">
    <citation type="submission" date="2020-02" db="EMBL/GenBank/DDBJ databases">
        <title>Draft genome sequence of Haematococcus lacustris strain NIES-144.</title>
        <authorList>
            <person name="Morimoto D."/>
            <person name="Nakagawa S."/>
            <person name="Yoshida T."/>
            <person name="Sawayama S."/>
        </authorList>
    </citation>
    <scope>NUCLEOTIDE SEQUENCE [LARGE SCALE GENOMIC DNA]</scope>
    <source>
        <strain evidence="2 3">NIES-144</strain>
    </source>
</reference>
<dbReference type="PROSITE" id="PS50126">
    <property type="entry name" value="S1"/>
    <property type="match status" value="1"/>
</dbReference>
<dbReference type="Proteomes" id="UP000485058">
    <property type="component" value="Unassembled WGS sequence"/>
</dbReference>
<feature type="domain" description="S1 motif" evidence="1">
    <location>
        <begin position="10"/>
        <end position="54"/>
    </location>
</feature>
<dbReference type="InterPro" id="IPR012340">
    <property type="entry name" value="NA-bd_OB-fold"/>
</dbReference>
<evidence type="ECO:0000313" key="3">
    <source>
        <dbReference type="Proteomes" id="UP000485058"/>
    </source>
</evidence>